<comment type="caution">
    <text evidence="2">The sequence shown here is derived from an EMBL/GenBank/DDBJ whole genome shotgun (WGS) entry which is preliminary data.</text>
</comment>
<evidence type="ECO:0000313" key="2">
    <source>
        <dbReference type="EMBL" id="PPQ97930.1"/>
    </source>
</evidence>
<dbReference type="InParanoid" id="A0A409Y4J4"/>
<dbReference type="SUPFAM" id="SSF52047">
    <property type="entry name" value="RNI-like"/>
    <property type="match status" value="1"/>
</dbReference>
<evidence type="ECO:0000313" key="3">
    <source>
        <dbReference type="Proteomes" id="UP000284706"/>
    </source>
</evidence>
<dbReference type="InterPro" id="IPR001810">
    <property type="entry name" value="F-box_dom"/>
</dbReference>
<keyword evidence="3" id="KW-1185">Reference proteome</keyword>
<dbReference type="Pfam" id="PF12937">
    <property type="entry name" value="F-box-like"/>
    <property type="match status" value="1"/>
</dbReference>
<dbReference type="AlphaFoldDB" id="A0A409Y4J4"/>
<name>A0A409Y4J4_9AGAR</name>
<sequence>MPKMQGNDSTANLGTSISDLPYDVLLSIFTLNADLDQETETTSPALVTLLHSSQVCFQWRQIINSTSQLWASVVDLNLLVLNQGWLEDVLRRSGNSLLAVKGNNPGFHDMNATCRFFLVLNRLSSKIRHLNIEIQNESRWPIMEEAIWEIFRRPTPHLETFVLKIPRNCGTGPKRDYRFFDGSAPALRKFVAPTRIDLGTPWLFHIRELWLSGRVAVDQLLEALPSMSFLEVLNLSNAKLTTRKDIGLRSAMIHSLKSLYLSINSTPQPYLDFLTHISAPYPVKCELCLTIHTDPWDNDPAQESTKWQVSTDILCSLPRLCDLANTTMVTLLIAKSRLLLEASHPISGTSTFEFIENNGGWNDPDMVVEADLQKVVTALMQSATFSSLHRLSILGLYVPAILTGYHHILERLSTAKILATNPTILRFLTNLPRSSTSPYIFFPQLQTLEVQSCRDFEVLAVQSFLRWRLSVGKPIQTIYAVFVEELRPDSMKLLDEFKDLEKVFKYRLVSSQNRFIDSDTLILSG</sequence>
<accession>A0A409Y4J4</accession>
<dbReference type="EMBL" id="NHYE01001163">
    <property type="protein sequence ID" value="PPQ97930.1"/>
    <property type="molecule type" value="Genomic_DNA"/>
</dbReference>
<gene>
    <name evidence="2" type="ORF">CVT26_002974</name>
</gene>
<feature type="domain" description="F-box" evidence="1">
    <location>
        <begin position="17"/>
        <end position="73"/>
    </location>
</feature>
<dbReference type="Proteomes" id="UP000284706">
    <property type="component" value="Unassembled WGS sequence"/>
</dbReference>
<dbReference type="Gene3D" id="1.20.1280.50">
    <property type="match status" value="1"/>
</dbReference>
<proteinExistence type="predicted"/>
<organism evidence="2 3">
    <name type="scientific">Gymnopilus dilepis</name>
    <dbReference type="NCBI Taxonomy" id="231916"/>
    <lineage>
        <taxon>Eukaryota</taxon>
        <taxon>Fungi</taxon>
        <taxon>Dikarya</taxon>
        <taxon>Basidiomycota</taxon>
        <taxon>Agaricomycotina</taxon>
        <taxon>Agaricomycetes</taxon>
        <taxon>Agaricomycetidae</taxon>
        <taxon>Agaricales</taxon>
        <taxon>Agaricineae</taxon>
        <taxon>Hymenogastraceae</taxon>
        <taxon>Gymnopilus</taxon>
    </lineage>
</organism>
<protein>
    <recommendedName>
        <fullName evidence="1">F-box domain-containing protein</fullName>
    </recommendedName>
</protein>
<evidence type="ECO:0000259" key="1">
    <source>
        <dbReference type="Pfam" id="PF12937"/>
    </source>
</evidence>
<reference evidence="2 3" key="1">
    <citation type="journal article" date="2018" name="Evol. Lett.">
        <title>Horizontal gene cluster transfer increased hallucinogenic mushroom diversity.</title>
        <authorList>
            <person name="Reynolds H.T."/>
            <person name="Vijayakumar V."/>
            <person name="Gluck-Thaler E."/>
            <person name="Korotkin H.B."/>
            <person name="Matheny P.B."/>
            <person name="Slot J.C."/>
        </authorList>
    </citation>
    <scope>NUCLEOTIDE SEQUENCE [LARGE SCALE GENOMIC DNA]</scope>
    <source>
        <strain evidence="2 3">SRW20</strain>
    </source>
</reference>